<dbReference type="RefSeq" id="WP_146391752.1">
    <property type="nucleotide sequence ID" value="NZ_SJPK01000005.1"/>
</dbReference>
<evidence type="ECO:0000256" key="7">
    <source>
        <dbReference type="SAM" id="Phobius"/>
    </source>
</evidence>
<dbReference type="GO" id="GO:0015627">
    <property type="term" value="C:type II protein secretion system complex"/>
    <property type="evidence" value="ECO:0007669"/>
    <property type="project" value="InterPro"/>
</dbReference>
<dbReference type="SUPFAM" id="SSF54523">
    <property type="entry name" value="Pili subunits"/>
    <property type="match status" value="1"/>
</dbReference>
<dbReference type="GO" id="GO:0015628">
    <property type="term" value="P:protein secretion by the type II secretion system"/>
    <property type="evidence" value="ECO:0007669"/>
    <property type="project" value="InterPro"/>
</dbReference>
<evidence type="ECO:0000256" key="5">
    <source>
        <dbReference type="ARBA" id="ARBA00023136"/>
    </source>
</evidence>
<dbReference type="InterPro" id="IPR000983">
    <property type="entry name" value="Bac_GSPG_pilin"/>
</dbReference>
<keyword evidence="4 7" id="KW-1133">Transmembrane helix</keyword>
<protein>
    <submittedName>
        <fullName evidence="9">Putative type II secretion system protein G</fullName>
    </submittedName>
</protein>
<gene>
    <name evidence="9" type="primary">gspG</name>
    <name evidence="9" type="ORF">CA85_24680</name>
</gene>
<sequence length="155" mass="16927">MTRPRPNSLPSPASRPRRCRPARTEHLRRGFTLLELLLVLAILVVLGGIVGTNLIGAKSDADINATEVQLNSLKTSVMQYQIKTNSLPDSLEQLKDGPSDAAKKAKWVAPILETIPTDAWGNDFDFSTKGNEFEIRSGGLDGQMNTEDDQIVAGR</sequence>
<dbReference type="Gene3D" id="3.30.700.10">
    <property type="entry name" value="Glycoprotein, Type 4 Pilin"/>
    <property type="match status" value="1"/>
</dbReference>
<dbReference type="InterPro" id="IPR013545">
    <property type="entry name" value="T2SS_protein-GspG_C"/>
</dbReference>
<evidence type="ECO:0000256" key="6">
    <source>
        <dbReference type="SAM" id="MobiDB-lite"/>
    </source>
</evidence>
<proteinExistence type="predicted"/>
<feature type="transmembrane region" description="Helical" evidence="7">
    <location>
        <begin position="33"/>
        <end position="55"/>
    </location>
</feature>
<dbReference type="NCBIfam" id="TIGR02532">
    <property type="entry name" value="IV_pilin_GFxxxE"/>
    <property type="match status" value="1"/>
</dbReference>
<comment type="subcellular location">
    <subcellularLocation>
        <location evidence="1">Membrane</location>
        <topology evidence="1">Single-pass membrane protein</topology>
    </subcellularLocation>
</comment>
<dbReference type="PANTHER" id="PTHR30093">
    <property type="entry name" value="GENERAL SECRETION PATHWAY PROTEIN G"/>
    <property type="match status" value="1"/>
</dbReference>
<accession>A0A5C5XU11</accession>
<dbReference type="AlphaFoldDB" id="A0A5C5XU11"/>
<comment type="caution">
    <text evidence="9">The sequence shown here is derived from an EMBL/GenBank/DDBJ whole genome shotgun (WGS) entry which is preliminary data.</text>
</comment>
<dbReference type="InterPro" id="IPR045584">
    <property type="entry name" value="Pilin-like"/>
</dbReference>
<keyword evidence="3 7" id="KW-0812">Transmembrane</keyword>
<dbReference type="PROSITE" id="PS00409">
    <property type="entry name" value="PROKAR_NTER_METHYL"/>
    <property type="match status" value="1"/>
</dbReference>
<feature type="compositionally biased region" description="Low complexity" evidence="6">
    <location>
        <begin position="1"/>
        <end position="14"/>
    </location>
</feature>
<evidence type="ECO:0000256" key="4">
    <source>
        <dbReference type="ARBA" id="ARBA00022989"/>
    </source>
</evidence>
<evidence type="ECO:0000256" key="2">
    <source>
        <dbReference type="ARBA" id="ARBA00022481"/>
    </source>
</evidence>
<dbReference type="EMBL" id="SJPK01000005">
    <property type="protein sequence ID" value="TWT66374.1"/>
    <property type="molecule type" value="Genomic_DNA"/>
</dbReference>
<feature type="region of interest" description="Disordered" evidence="6">
    <location>
        <begin position="1"/>
        <end position="20"/>
    </location>
</feature>
<dbReference type="Pfam" id="PF08334">
    <property type="entry name" value="T2SSG"/>
    <property type="match status" value="1"/>
</dbReference>
<dbReference type="OrthoDB" id="9795612at2"/>
<evidence type="ECO:0000259" key="8">
    <source>
        <dbReference type="Pfam" id="PF08334"/>
    </source>
</evidence>
<dbReference type="Pfam" id="PF07963">
    <property type="entry name" value="N_methyl"/>
    <property type="match status" value="1"/>
</dbReference>
<feature type="domain" description="Type II secretion system protein GspG C-terminal" evidence="8">
    <location>
        <begin position="53"/>
        <end position="150"/>
    </location>
</feature>
<evidence type="ECO:0000313" key="9">
    <source>
        <dbReference type="EMBL" id="TWT66374.1"/>
    </source>
</evidence>
<organism evidence="9 10">
    <name type="scientific">Allorhodopirellula solitaria</name>
    <dbReference type="NCBI Taxonomy" id="2527987"/>
    <lineage>
        <taxon>Bacteria</taxon>
        <taxon>Pseudomonadati</taxon>
        <taxon>Planctomycetota</taxon>
        <taxon>Planctomycetia</taxon>
        <taxon>Pirellulales</taxon>
        <taxon>Pirellulaceae</taxon>
        <taxon>Allorhodopirellula</taxon>
    </lineage>
</organism>
<evidence type="ECO:0000313" key="10">
    <source>
        <dbReference type="Proteomes" id="UP000318053"/>
    </source>
</evidence>
<evidence type="ECO:0000256" key="3">
    <source>
        <dbReference type="ARBA" id="ARBA00022692"/>
    </source>
</evidence>
<dbReference type="Proteomes" id="UP000318053">
    <property type="component" value="Unassembled WGS sequence"/>
</dbReference>
<dbReference type="InterPro" id="IPR012902">
    <property type="entry name" value="N_methyl_site"/>
</dbReference>
<evidence type="ECO:0000256" key="1">
    <source>
        <dbReference type="ARBA" id="ARBA00004167"/>
    </source>
</evidence>
<keyword evidence="5 7" id="KW-0472">Membrane</keyword>
<dbReference type="GO" id="GO:0016020">
    <property type="term" value="C:membrane"/>
    <property type="evidence" value="ECO:0007669"/>
    <property type="project" value="UniProtKB-SubCell"/>
</dbReference>
<reference evidence="9 10" key="1">
    <citation type="submission" date="2019-02" db="EMBL/GenBank/DDBJ databases">
        <title>Deep-cultivation of Planctomycetes and their phenomic and genomic characterization uncovers novel biology.</title>
        <authorList>
            <person name="Wiegand S."/>
            <person name="Jogler M."/>
            <person name="Boedeker C."/>
            <person name="Pinto D."/>
            <person name="Vollmers J."/>
            <person name="Rivas-Marin E."/>
            <person name="Kohn T."/>
            <person name="Peeters S.H."/>
            <person name="Heuer A."/>
            <person name="Rast P."/>
            <person name="Oberbeckmann S."/>
            <person name="Bunk B."/>
            <person name="Jeske O."/>
            <person name="Meyerdierks A."/>
            <person name="Storesund J.E."/>
            <person name="Kallscheuer N."/>
            <person name="Luecker S."/>
            <person name="Lage O.M."/>
            <person name="Pohl T."/>
            <person name="Merkel B.J."/>
            <person name="Hornburger P."/>
            <person name="Mueller R.-W."/>
            <person name="Bruemmer F."/>
            <person name="Labrenz M."/>
            <person name="Spormann A.M."/>
            <person name="Op Den Camp H."/>
            <person name="Overmann J."/>
            <person name="Amann R."/>
            <person name="Jetten M.S.M."/>
            <person name="Mascher T."/>
            <person name="Medema M.H."/>
            <person name="Devos D.P."/>
            <person name="Kaster A.-K."/>
            <person name="Ovreas L."/>
            <person name="Rohde M."/>
            <person name="Galperin M.Y."/>
            <person name="Jogler C."/>
        </authorList>
    </citation>
    <scope>NUCLEOTIDE SEQUENCE [LARGE SCALE GENOMIC DNA]</scope>
    <source>
        <strain evidence="9 10">CA85</strain>
    </source>
</reference>
<keyword evidence="2" id="KW-0488">Methylation</keyword>
<dbReference type="PRINTS" id="PR00813">
    <property type="entry name" value="BCTERIALGSPG"/>
</dbReference>
<dbReference type="PANTHER" id="PTHR30093:SF44">
    <property type="entry name" value="TYPE II SECRETION SYSTEM CORE PROTEIN G"/>
    <property type="match status" value="1"/>
</dbReference>
<keyword evidence="10" id="KW-1185">Reference proteome</keyword>
<name>A0A5C5XU11_9BACT</name>